<feature type="domain" description="OmpR/PhoB-type" evidence="11">
    <location>
        <begin position="124"/>
        <end position="218"/>
    </location>
</feature>
<dbReference type="PANTHER" id="PTHR48111:SF35">
    <property type="entry name" value="TRANSCRIPTIONAL REGULATORY PROTEIN QSEB"/>
    <property type="match status" value="1"/>
</dbReference>
<evidence type="ECO:0000259" key="11">
    <source>
        <dbReference type="PROSITE" id="PS51755"/>
    </source>
</evidence>
<dbReference type="SMART" id="SM00448">
    <property type="entry name" value="REC"/>
    <property type="match status" value="1"/>
</dbReference>
<dbReference type="PANTHER" id="PTHR48111">
    <property type="entry name" value="REGULATOR OF RPOS"/>
    <property type="match status" value="1"/>
</dbReference>
<keyword evidence="6 9" id="KW-0238">DNA-binding</keyword>
<dbReference type="EMBL" id="VPFL01000005">
    <property type="protein sequence ID" value="TXF12602.1"/>
    <property type="molecule type" value="Genomic_DNA"/>
</dbReference>
<evidence type="ECO:0000259" key="10">
    <source>
        <dbReference type="PROSITE" id="PS50110"/>
    </source>
</evidence>
<evidence type="ECO:0000313" key="12">
    <source>
        <dbReference type="EMBL" id="TXF12602.1"/>
    </source>
</evidence>
<dbReference type="GO" id="GO:0000156">
    <property type="term" value="F:phosphorelay response regulator activity"/>
    <property type="evidence" value="ECO:0007669"/>
    <property type="project" value="TreeGrafter"/>
</dbReference>
<dbReference type="InParanoid" id="A0A5C7EJG1"/>
<organism evidence="12 13">
    <name type="scientific">Pelomicrobium methylotrophicum</name>
    <dbReference type="NCBI Taxonomy" id="2602750"/>
    <lineage>
        <taxon>Bacteria</taxon>
        <taxon>Pseudomonadati</taxon>
        <taxon>Pseudomonadota</taxon>
        <taxon>Hydrogenophilia</taxon>
        <taxon>Hydrogenophilia incertae sedis</taxon>
        <taxon>Pelomicrobium</taxon>
    </lineage>
</organism>
<dbReference type="GO" id="GO:0005829">
    <property type="term" value="C:cytosol"/>
    <property type="evidence" value="ECO:0007669"/>
    <property type="project" value="TreeGrafter"/>
</dbReference>
<feature type="domain" description="Response regulatory" evidence="10">
    <location>
        <begin position="2"/>
        <end position="116"/>
    </location>
</feature>
<dbReference type="RefSeq" id="WP_147799094.1">
    <property type="nucleotide sequence ID" value="NZ_VPFL01000005.1"/>
</dbReference>
<dbReference type="GO" id="GO:0006355">
    <property type="term" value="P:regulation of DNA-templated transcription"/>
    <property type="evidence" value="ECO:0007669"/>
    <property type="project" value="InterPro"/>
</dbReference>
<evidence type="ECO:0000256" key="5">
    <source>
        <dbReference type="ARBA" id="ARBA00023015"/>
    </source>
</evidence>
<comment type="caution">
    <text evidence="12">The sequence shown here is derived from an EMBL/GenBank/DDBJ whole genome shotgun (WGS) entry which is preliminary data.</text>
</comment>
<keyword evidence="3 8" id="KW-0597">Phosphoprotein</keyword>
<dbReference type="OrthoDB" id="9802426at2"/>
<dbReference type="Gene3D" id="6.10.250.690">
    <property type="match status" value="1"/>
</dbReference>
<comment type="subcellular location">
    <subcellularLocation>
        <location evidence="1">Cytoplasm</location>
    </subcellularLocation>
</comment>
<dbReference type="InterPro" id="IPR036388">
    <property type="entry name" value="WH-like_DNA-bd_sf"/>
</dbReference>
<dbReference type="Gene3D" id="3.40.50.2300">
    <property type="match status" value="1"/>
</dbReference>
<keyword evidence="7" id="KW-0804">Transcription</keyword>
<feature type="DNA-binding region" description="OmpR/PhoB-type" evidence="9">
    <location>
        <begin position="124"/>
        <end position="218"/>
    </location>
</feature>
<accession>A0A5C7EJG1</accession>
<sequence>MRLLLVEDDPMVGDAVRRGLRLEGFAVDWVQDGRAAELALANGVYALLLLDLGLPRKDGLRLLEELRAAGNDIPTVIITARDAVPDRVKGLDAGADDYVSKPFDLEELVARVRAVLRRRSGRGQPRLIAGGIALDPTTHEVTVRGEAIALSPKEFALLRALMEEPGAVLSREQLEDRLYGWGEEVESNAVEVHIHNLRKKLGPEAIRNVRGVGYKLGDIR</sequence>
<evidence type="ECO:0000256" key="9">
    <source>
        <dbReference type="PROSITE-ProRule" id="PRU01091"/>
    </source>
</evidence>
<dbReference type="Proteomes" id="UP000321201">
    <property type="component" value="Unassembled WGS sequence"/>
</dbReference>
<keyword evidence="5" id="KW-0805">Transcription regulation</keyword>
<name>A0A5C7EJG1_9PROT</name>
<dbReference type="InterPro" id="IPR011006">
    <property type="entry name" value="CheY-like_superfamily"/>
</dbReference>
<evidence type="ECO:0000256" key="3">
    <source>
        <dbReference type="ARBA" id="ARBA00022553"/>
    </source>
</evidence>
<dbReference type="GO" id="GO:0032993">
    <property type="term" value="C:protein-DNA complex"/>
    <property type="evidence" value="ECO:0007669"/>
    <property type="project" value="TreeGrafter"/>
</dbReference>
<dbReference type="AlphaFoldDB" id="A0A5C7EJG1"/>
<gene>
    <name evidence="12" type="ORF">FR698_05060</name>
</gene>
<evidence type="ECO:0000313" key="13">
    <source>
        <dbReference type="Proteomes" id="UP000321201"/>
    </source>
</evidence>
<dbReference type="PROSITE" id="PS51755">
    <property type="entry name" value="OMPR_PHOB"/>
    <property type="match status" value="1"/>
</dbReference>
<dbReference type="SUPFAM" id="SSF52172">
    <property type="entry name" value="CheY-like"/>
    <property type="match status" value="1"/>
</dbReference>
<dbReference type="InterPro" id="IPR001867">
    <property type="entry name" value="OmpR/PhoB-type_DNA-bd"/>
</dbReference>
<evidence type="ECO:0000256" key="4">
    <source>
        <dbReference type="ARBA" id="ARBA00023012"/>
    </source>
</evidence>
<feature type="modified residue" description="4-aspartylphosphate" evidence="8">
    <location>
        <position position="51"/>
    </location>
</feature>
<dbReference type="InterPro" id="IPR001789">
    <property type="entry name" value="Sig_transdc_resp-reg_receiver"/>
</dbReference>
<keyword evidence="4" id="KW-0902">Two-component regulatory system</keyword>
<proteinExistence type="predicted"/>
<evidence type="ECO:0000256" key="8">
    <source>
        <dbReference type="PROSITE-ProRule" id="PRU00169"/>
    </source>
</evidence>
<dbReference type="PROSITE" id="PS50110">
    <property type="entry name" value="RESPONSE_REGULATORY"/>
    <property type="match status" value="1"/>
</dbReference>
<dbReference type="FunCoup" id="A0A5C7EJG1">
    <property type="interactions" value="199"/>
</dbReference>
<evidence type="ECO:0000256" key="7">
    <source>
        <dbReference type="ARBA" id="ARBA00023163"/>
    </source>
</evidence>
<dbReference type="GO" id="GO:0000976">
    <property type="term" value="F:transcription cis-regulatory region binding"/>
    <property type="evidence" value="ECO:0007669"/>
    <property type="project" value="TreeGrafter"/>
</dbReference>
<dbReference type="Pfam" id="PF00486">
    <property type="entry name" value="Trans_reg_C"/>
    <property type="match status" value="1"/>
</dbReference>
<dbReference type="Gene3D" id="1.10.10.10">
    <property type="entry name" value="Winged helix-like DNA-binding domain superfamily/Winged helix DNA-binding domain"/>
    <property type="match status" value="1"/>
</dbReference>
<dbReference type="InterPro" id="IPR039420">
    <property type="entry name" value="WalR-like"/>
</dbReference>
<evidence type="ECO:0000256" key="1">
    <source>
        <dbReference type="ARBA" id="ARBA00004496"/>
    </source>
</evidence>
<keyword evidence="13" id="KW-1185">Reference proteome</keyword>
<dbReference type="CDD" id="cd00383">
    <property type="entry name" value="trans_reg_C"/>
    <property type="match status" value="1"/>
</dbReference>
<protein>
    <submittedName>
        <fullName evidence="12">Response regulator transcription factor</fullName>
    </submittedName>
</protein>
<reference evidence="12 13" key="1">
    <citation type="submission" date="2019-08" db="EMBL/GenBank/DDBJ databases">
        <title>Pelomicrobium methylotrophicum gen. nov., sp. nov. a moderately thermophilic, facultatively anaerobic, lithoautotrophic and methylotrophic bacterium isolated from a terrestrial mud volcano.</title>
        <authorList>
            <person name="Slobodkina G.B."/>
            <person name="Merkel A.Y."/>
            <person name="Slobodkin A.I."/>
        </authorList>
    </citation>
    <scope>NUCLEOTIDE SEQUENCE [LARGE SCALE GENOMIC DNA]</scope>
    <source>
        <strain evidence="12 13">SM250</strain>
    </source>
</reference>
<dbReference type="Pfam" id="PF00072">
    <property type="entry name" value="Response_reg"/>
    <property type="match status" value="1"/>
</dbReference>
<dbReference type="SMART" id="SM00862">
    <property type="entry name" value="Trans_reg_C"/>
    <property type="match status" value="1"/>
</dbReference>
<evidence type="ECO:0000256" key="6">
    <source>
        <dbReference type="ARBA" id="ARBA00023125"/>
    </source>
</evidence>
<keyword evidence="2" id="KW-0963">Cytoplasm</keyword>
<evidence type="ECO:0000256" key="2">
    <source>
        <dbReference type="ARBA" id="ARBA00022490"/>
    </source>
</evidence>